<dbReference type="PANTHER" id="PTHR43881">
    <property type="entry name" value="GAMMA-GLUTAMYLTRANSPEPTIDASE (AFU_ORTHOLOGUE AFUA_4G13580)"/>
    <property type="match status" value="1"/>
</dbReference>
<dbReference type="InterPro" id="IPR052896">
    <property type="entry name" value="GGT-like_enzyme"/>
</dbReference>
<reference evidence="2 3" key="1">
    <citation type="journal article" date="2015" name="Stand. Genomic Sci.">
        <title>Genomic Encyclopedia of Bacterial and Archaeal Type Strains, Phase III: the genomes of soil and plant-associated and newly described type strains.</title>
        <authorList>
            <person name="Whitman W.B."/>
            <person name="Woyke T."/>
            <person name="Klenk H.P."/>
            <person name="Zhou Y."/>
            <person name="Lilburn T.G."/>
            <person name="Beck B.J."/>
            <person name="De Vos P."/>
            <person name="Vandamme P."/>
            <person name="Eisen J.A."/>
            <person name="Garrity G."/>
            <person name="Hugenholtz P."/>
            <person name="Kyrpides N.C."/>
        </authorList>
    </citation>
    <scope>NUCLEOTIDE SEQUENCE [LARGE SCALE GENOMIC DNA]</scope>
    <source>
        <strain evidence="2 3">RF6</strain>
    </source>
</reference>
<name>A0A4Q7TRE8_9MICO</name>
<dbReference type="PRINTS" id="PR01210">
    <property type="entry name" value="GGTRANSPTASE"/>
</dbReference>
<evidence type="ECO:0000256" key="1">
    <source>
        <dbReference type="SAM" id="MobiDB-lite"/>
    </source>
</evidence>
<dbReference type="SUPFAM" id="SSF56235">
    <property type="entry name" value="N-terminal nucleophile aminohydrolases (Ntn hydrolases)"/>
    <property type="match status" value="1"/>
</dbReference>
<protein>
    <submittedName>
        <fullName evidence="2">Gamma-glutamyltranspeptidase/glutathione hydrolase</fullName>
    </submittedName>
</protein>
<keyword evidence="3" id="KW-1185">Reference proteome</keyword>
<feature type="region of interest" description="Disordered" evidence="1">
    <location>
        <begin position="1"/>
        <end position="20"/>
    </location>
</feature>
<dbReference type="InterPro" id="IPR043137">
    <property type="entry name" value="GGT_ssub_C"/>
</dbReference>
<dbReference type="Gene3D" id="3.60.20.40">
    <property type="match status" value="1"/>
</dbReference>
<dbReference type="GO" id="GO:0016787">
    <property type="term" value="F:hydrolase activity"/>
    <property type="evidence" value="ECO:0007669"/>
    <property type="project" value="UniProtKB-KW"/>
</dbReference>
<dbReference type="OrthoDB" id="9781342at2"/>
<accession>A0A4Q7TRE8</accession>
<evidence type="ECO:0000313" key="3">
    <source>
        <dbReference type="Proteomes" id="UP000291832"/>
    </source>
</evidence>
<dbReference type="EMBL" id="SHKI01000006">
    <property type="protein sequence ID" value="RZT62747.1"/>
    <property type="molecule type" value="Genomic_DNA"/>
</dbReference>
<organism evidence="2 3">
    <name type="scientific">Leucobacter luti</name>
    <dbReference type="NCBI Taxonomy" id="340320"/>
    <lineage>
        <taxon>Bacteria</taxon>
        <taxon>Bacillati</taxon>
        <taxon>Actinomycetota</taxon>
        <taxon>Actinomycetes</taxon>
        <taxon>Micrococcales</taxon>
        <taxon>Microbacteriaceae</taxon>
        <taxon>Leucobacter</taxon>
    </lineage>
</organism>
<proteinExistence type="predicted"/>
<dbReference type="PANTHER" id="PTHR43881:SF1">
    <property type="entry name" value="GAMMA-GLUTAMYLTRANSPEPTIDASE (AFU_ORTHOLOGUE AFUA_4G13580)"/>
    <property type="match status" value="1"/>
</dbReference>
<dbReference type="AlphaFoldDB" id="A0A4Q7TRE8"/>
<dbReference type="InterPro" id="IPR029055">
    <property type="entry name" value="Ntn_hydrolases_N"/>
</dbReference>
<sequence>MGLRRRDSAVASDAAPTGGAISTSHHLATAAGAAALEAGGNAVDAALAAAATLCVVYPNNVALGGDLVALVRSPDGEIRFLNATGAAPAAQSLAALRETHGDALPLRGIDTVTVPGGICGWNSLHEYGATRPWAAHFEAAIRHAEEGFPNSRSVAAALVDDRGSLERDPGARAVFYPGGEPIAEGAPLVQPALARTLRRIADGGSAEFYEGETAERWIAGLQALGSKITAQDAIDYQAYWAEPLEGEFAGHRVVTGPPNTSGFMLLRALNEVAAGIEDPLGAGAGRLARAFRDANMVRASHLADPRFGGASGSELIGMHAPEFPVSGAPKASGDTVGFAAISDDGWAVSFINSVYWSFGAHILEPETGILFQNRGTSFSLDPASPNAFAPGKRPRHTLMPVLILRGDEVAWVPATMGGAAQPQIHAQLLLRSLAGATPHEATHAPRWMVEEWLGSGTPAVMAEADVPAATLAAIAAAGFAITEVPPYTEDLGHSNLIRVAPDGLAAASDPRSDGSAIIVPAPS</sequence>
<dbReference type="Pfam" id="PF01019">
    <property type="entry name" value="G_glu_transpept"/>
    <property type="match status" value="1"/>
</dbReference>
<evidence type="ECO:0000313" key="2">
    <source>
        <dbReference type="EMBL" id="RZT62747.1"/>
    </source>
</evidence>
<gene>
    <name evidence="2" type="ORF">EV139_2448</name>
</gene>
<comment type="caution">
    <text evidence="2">The sequence shown here is derived from an EMBL/GenBank/DDBJ whole genome shotgun (WGS) entry which is preliminary data.</text>
</comment>
<keyword evidence="2" id="KW-0378">Hydrolase</keyword>
<dbReference type="Proteomes" id="UP000291832">
    <property type="component" value="Unassembled WGS sequence"/>
</dbReference>